<dbReference type="PANTHER" id="PTHR10605">
    <property type="entry name" value="HEPARAN SULFATE SULFOTRANSFERASE"/>
    <property type="match status" value="1"/>
</dbReference>
<evidence type="ECO:0000256" key="1">
    <source>
        <dbReference type="ARBA" id="ARBA00022679"/>
    </source>
</evidence>
<keyword evidence="1 4" id="KW-0808">Transferase</keyword>
<dbReference type="AlphaFoldDB" id="A0A7K4NQV6"/>
<dbReference type="PANTHER" id="PTHR10605:SF56">
    <property type="entry name" value="BIFUNCTIONAL HEPARAN SULFATE N-DEACETYLASE_N-SULFOTRANSFERASE"/>
    <property type="match status" value="1"/>
</dbReference>
<dbReference type="Pfam" id="PF00685">
    <property type="entry name" value="Sulfotransfer_1"/>
    <property type="match status" value="1"/>
</dbReference>
<evidence type="ECO:0000313" key="4">
    <source>
        <dbReference type="EMBL" id="NWK05317.1"/>
    </source>
</evidence>
<dbReference type="SUPFAM" id="SSF52540">
    <property type="entry name" value="P-loop containing nucleoside triphosphate hydrolases"/>
    <property type="match status" value="1"/>
</dbReference>
<evidence type="ECO:0000313" key="5">
    <source>
        <dbReference type="Proteomes" id="UP000526196"/>
    </source>
</evidence>
<evidence type="ECO:0000256" key="2">
    <source>
        <dbReference type="ARBA" id="ARBA00023180"/>
    </source>
</evidence>
<dbReference type="InterPro" id="IPR000863">
    <property type="entry name" value="Sulfotransferase_dom"/>
</dbReference>
<dbReference type="Proteomes" id="UP000526196">
    <property type="component" value="Unassembled WGS sequence"/>
</dbReference>
<sequence>MSLKSNLRGILLTHPRINPYRFSLNYTFRLLTSSFRHLPHFLIIGTSKAGKHSVLSYLNQHPDVKAGTKHNVGVYYFDSTFEYKSLSWYKSHFPTKFSKFKIIGEASGTYLNHPLAPKRIKQTLPNVKLVNFFRNPIDRAYSAYNHAFRLGWEHSSFENAIESEIERINLLNDNPEMKIDNIDTVNFLQFSYLRHGLYALNLENWFKIFEKNQFRHFSTEALDKDYSEIMNSLFTFFGIKKIKLQKEERKNIGIGMGPYDPMKEKTRNFLLDFYKPHNSNLYKLLGKKFDWDV</sequence>
<accession>A0A7K4NQV6</accession>
<keyword evidence="2" id="KW-0325">Glycoprotein</keyword>
<dbReference type="EMBL" id="JACASX010000006">
    <property type="protein sequence ID" value="NWK05317.1"/>
    <property type="molecule type" value="Genomic_DNA"/>
</dbReference>
<dbReference type="GO" id="GO:0008146">
    <property type="term" value="F:sulfotransferase activity"/>
    <property type="evidence" value="ECO:0007669"/>
    <property type="project" value="InterPro"/>
</dbReference>
<dbReference type="InterPro" id="IPR027417">
    <property type="entry name" value="P-loop_NTPase"/>
</dbReference>
<name>A0A7K4NQV6_9ARCH</name>
<comment type="caution">
    <text evidence="4">The sequence shown here is derived from an EMBL/GenBank/DDBJ whole genome shotgun (WGS) entry which is preliminary data.</text>
</comment>
<feature type="domain" description="Sulfotransferase" evidence="3">
    <location>
        <begin position="39"/>
        <end position="240"/>
    </location>
</feature>
<reference evidence="4 5" key="1">
    <citation type="journal article" date="2019" name="Environ. Microbiol.">
        <title>Genomics insights into ecotype formation of ammonia-oxidizing archaea in the deep ocean.</title>
        <authorList>
            <person name="Wang Y."/>
            <person name="Huang J.M."/>
            <person name="Cui G.J."/>
            <person name="Nunoura T."/>
            <person name="Takaki Y."/>
            <person name="Li W.L."/>
            <person name="Li J."/>
            <person name="Gao Z.M."/>
            <person name="Takai K."/>
            <person name="Zhang A.Q."/>
            <person name="Stepanauskas R."/>
        </authorList>
    </citation>
    <scope>NUCLEOTIDE SEQUENCE [LARGE SCALE GENOMIC DNA]</scope>
    <source>
        <strain evidence="4 5">F20</strain>
    </source>
</reference>
<dbReference type="Gene3D" id="3.40.50.300">
    <property type="entry name" value="P-loop containing nucleotide triphosphate hydrolases"/>
    <property type="match status" value="1"/>
</dbReference>
<dbReference type="InterPro" id="IPR037359">
    <property type="entry name" value="NST/OST"/>
</dbReference>
<organism evidence="4 5">
    <name type="scientific">Marine Group I thaumarchaeote</name>
    <dbReference type="NCBI Taxonomy" id="2511932"/>
    <lineage>
        <taxon>Archaea</taxon>
        <taxon>Nitrososphaerota</taxon>
        <taxon>Marine Group I</taxon>
    </lineage>
</organism>
<proteinExistence type="predicted"/>
<protein>
    <submittedName>
        <fullName evidence="4">Sulfotransferase domain-containing protein</fullName>
    </submittedName>
</protein>
<gene>
    <name evidence="4" type="ORF">HX833_04415</name>
</gene>
<evidence type="ECO:0000259" key="3">
    <source>
        <dbReference type="Pfam" id="PF00685"/>
    </source>
</evidence>